<gene>
    <name evidence="2" type="ORF">RV15_GL001404</name>
</gene>
<proteinExistence type="predicted"/>
<dbReference type="Pfam" id="PF01966">
    <property type="entry name" value="HD"/>
    <property type="match status" value="1"/>
</dbReference>
<evidence type="ECO:0000259" key="1">
    <source>
        <dbReference type="Pfam" id="PF01966"/>
    </source>
</evidence>
<dbReference type="Proteomes" id="UP000183039">
    <property type="component" value="Unassembled WGS sequence"/>
</dbReference>
<sequence length="173" mass="20436">MEPELMTEKWREDQEYMSYVEDLLETEEVQRLGNYTQHVHSTRLDHSISVSYNSYKLAKKWNGDARATARAGLLHDLFYYDWRTTKFDEGTHAYMHPRIAVKNAEKLTELSDLERDIIIKHMWGATIAPPKYKESYIVTMVDKYCAVKEASEPMTNSVKAKWRQYFGRKESVQ</sequence>
<accession>A0AA91GMR0</accession>
<dbReference type="EMBL" id="JXLC01000002">
    <property type="protein sequence ID" value="OJG93372.1"/>
    <property type="molecule type" value="Genomic_DNA"/>
</dbReference>
<feature type="domain" description="HD" evidence="1">
    <location>
        <begin position="43"/>
        <end position="144"/>
    </location>
</feature>
<dbReference type="Gene3D" id="1.10.3210.10">
    <property type="entry name" value="Hypothetical protein af1432"/>
    <property type="match status" value="1"/>
</dbReference>
<protein>
    <submittedName>
        <fullName evidence="2">HD domain-containing protein</fullName>
    </submittedName>
</protein>
<dbReference type="InterPro" id="IPR006674">
    <property type="entry name" value="HD_domain"/>
</dbReference>
<name>A0AA91GMR0_9ENTE</name>
<dbReference type="AlphaFoldDB" id="A0AA91GMR0"/>
<evidence type="ECO:0000313" key="3">
    <source>
        <dbReference type="Proteomes" id="UP000183039"/>
    </source>
</evidence>
<organism evidence="2 3">
    <name type="scientific">Enterococcus silesiacus</name>
    <dbReference type="NCBI Taxonomy" id="332949"/>
    <lineage>
        <taxon>Bacteria</taxon>
        <taxon>Bacillati</taxon>
        <taxon>Bacillota</taxon>
        <taxon>Bacilli</taxon>
        <taxon>Lactobacillales</taxon>
        <taxon>Enterococcaceae</taxon>
        <taxon>Enterococcus</taxon>
    </lineage>
</organism>
<dbReference type="SUPFAM" id="SSF109604">
    <property type="entry name" value="HD-domain/PDEase-like"/>
    <property type="match status" value="1"/>
</dbReference>
<dbReference type="CDD" id="cd00077">
    <property type="entry name" value="HDc"/>
    <property type="match status" value="1"/>
</dbReference>
<evidence type="ECO:0000313" key="2">
    <source>
        <dbReference type="EMBL" id="OJG93372.1"/>
    </source>
</evidence>
<dbReference type="InterPro" id="IPR003607">
    <property type="entry name" value="HD/PDEase_dom"/>
</dbReference>
<comment type="caution">
    <text evidence="2">The sequence shown here is derived from an EMBL/GenBank/DDBJ whole genome shotgun (WGS) entry which is preliminary data.</text>
</comment>
<reference evidence="2 3" key="1">
    <citation type="submission" date="2014-12" db="EMBL/GenBank/DDBJ databases">
        <title>Draft genome sequences of 29 type strains of Enterococci.</title>
        <authorList>
            <person name="Zhong Z."/>
            <person name="Sun Z."/>
            <person name="Liu W."/>
            <person name="Zhang W."/>
            <person name="Zhang H."/>
        </authorList>
    </citation>
    <scope>NUCLEOTIDE SEQUENCE [LARGE SCALE GENOMIC DNA]</scope>
    <source>
        <strain evidence="2 3">DSM 22801</strain>
    </source>
</reference>